<keyword evidence="1" id="KW-1133">Transmembrane helix</keyword>
<keyword evidence="1" id="KW-0812">Transmembrane</keyword>
<feature type="domain" description="DUF8128" evidence="2">
    <location>
        <begin position="65"/>
        <end position="403"/>
    </location>
</feature>
<accession>A0A1F5XGJ0</accession>
<evidence type="ECO:0000256" key="1">
    <source>
        <dbReference type="SAM" id="Phobius"/>
    </source>
</evidence>
<protein>
    <recommendedName>
        <fullName evidence="2">DUF8128 domain-containing protein</fullName>
    </recommendedName>
</protein>
<reference evidence="3 4" key="1">
    <citation type="journal article" date="2016" name="Nat. Commun.">
        <title>Thousands of microbial genomes shed light on interconnected biogeochemical processes in an aquifer system.</title>
        <authorList>
            <person name="Anantharaman K."/>
            <person name="Brown C.T."/>
            <person name="Hug L.A."/>
            <person name="Sharon I."/>
            <person name="Castelle C.J."/>
            <person name="Probst A.J."/>
            <person name="Thomas B.C."/>
            <person name="Singh A."/>
            <person name="Wilkins M.J."/>
            <person name="Karaoz U."/>
            <person name="Brodie E.L."/>
            <person name="Williams K.H."/>
            <person name="Hubbard S.S."/>
            <person name="Banfield J.F."/>
        </authorList>
    </citation>
    <scope>NUCLEOTIDE SEQUENCE [LARGE SCALE GENOMIC DNA]</scope>
</reference>
<dbReference type="EMBL" id="MFIF01000009">
    <property type="protein sequence ID" value="OGF86987.1"/>
    <property type="molecule type" value="Genomic_DNA"/>
</dbReference>
<evidence type="ECO:0000313" key="4">
    <source>
        <dbReference type="Proteomes" id="UP000177346"/>
    </source>
</evidence>
<proteinExistence type="predicted"/>
<keyword evidence="1" id="KW-0472">Membrane</keyword>
<feature type="transmembrane region" description="Helical" evidence="1">
    <location>
        <begin position="246"/>
        <end position="265"/>
    </location>
</feature>
<comment type="caution">
    <text evidence="3">The sequence shown here is derived from an EMBL/GenBank/DDBJ whole genome shotgun (WGS) entry which is preliminary data.</text>
</comment>
<evidence type="ECO:0000259" key="2">
    <source>
        <dbReference type="Pfam" id="PF26449"/>
    </source>
</evidence>
<organism evidence="3 4">
    <name type="scientific">Candidatus Giovannonibacteria bacterium RIFCSPLOWO2_01_FULL_46_32</name>
    <dbReference type="NCBI Taxonomy" id="1798353"/>
    <lineage>
        <taxon>Bacteria</taxon>
        <taxon>Candidatus Giovannoniibacteriota</taxon>
    </lineage>
</organism>
<evidence type="ECO:0000313" key="3">
    <source>
        <dbReference type="EMBL" id="OGF86987.1"/>
    </source>
</evidence>
<gene>
    <name evidence="3" type="ORF">A3B19_00955</name>
</gene>
<feature type="transmembrane region" description="Helical" evidence="1">
    <location>
        <begin position="20"/>
        <end position="42"/>
    </location>
</feature>
<dbReference type="Pfam" id="PF26449">
    <property type="entry name" value="DUF8128"/>
    <property type="match status" value="1"/>
</dbReference>
<name>A0A1F5XGJ0_9BACT</name>
<dbReference type="AlphaFoldDB" id="A0A1F5XGJ0"/>
<sequence length="428" mass="49107">MVNILLNDPIVREAVYWLGASWFLWVPTILVFLFWGSWVRYVRAYAVARRKFIVLEIKIPREVAKSPQAMESIFAGIHGTARLGNLIERYWNGWTSAWFSLEIVGDGGEIHFYIWTHDFFKRMIEAQIFAQYPSCEIKVVDDYVKDMPAALPNRDWSIWGSEYVHTKPDAYPIRTYEDFALEDISSKEEERKIDPLSSLLEFLGNLRPGEKIWIQMLVRPAMSDRWKREGEALVAKMAGKAAPPKVGFVTWIVDIVHGALMAAIAPPAKKPMKKETDQFRILNLSPGERSTMEAIEQNISKIGFETVVRWIYLARPDVYNFLAVPAINGIFRQFNSQSLNGFRGNGKVVTSTDYWFTEYRNTLRKIRLYKSYRFRSAFHPPYNGRSRPIVLSSSELATIYHFPGMVVTAAAVPRTEAKKGAPPPNLPV</sequence>
<dbReference type="InterPro" id="IPR058441">
    <property type="entry name" value="DUF8128"/>
</dbReference>
<dbReference type="Proteomes" id="UP000177346">
    <property type="component" value="Unassembled WGS sequence"/>
</dbReference>